<name>A0AAE0PRF1_9TELE</name>
<evidence type="ECO:0000313" key="2">
    <source>
        <dbReference type="Proteomes" id="UP001274896"/>
    </source>
</evidence>
<sequence>MINLTFHNHRDQPLRVPQLTRVKCVFITSCKSQETHLLVNILMDITAIYIF</sequence>
<evidence type="ECO:0000313" key="1">
    <source>
        <dbReference type="EMBL" id="KAK3506818.1"/>
    </source>
</evidence>
<gene>
    <name evidence="1" type="ORF">QTP70_029066</name>
</gene>
<accession>A0AAE0PRF1</accession>
<dbReference type="AlphaFoldDB" id="A0AAE0PRF1"/>
<keyword evidence="2" id="KW-1185">Reference proteome</keyword>
<proteinExistence type="predicted"/>
<dbReference type="Proteomes" id="UP001274896">
    <property type="component" value="Unassembled WGS sequence"/>
</dbReference>
<organism evidence="1 2">
    <name type="scientific">Hemibagrus guttatus</name>
    <dbReference type="NCBI Taxonomy" id="175788"/>
    <lineage>
        <taxon>Eukaryota</taxon>
        <taxon>Metazoa</taxon>
        <taxon>Chordata</taxon>
        <taxon>Craniata</taxon>
        <taxon>Vertebrata</taxon>
        <taxon>Euteleostomi</taxon>
        <taxon>Actinopterygii</taxon>
        <taxon>Neopterygii</taxon>
        <taxon>Teleostei</taxon>
        <taxon>Ostariophysi</taxon>
        <taxon>Siluriformes</taxon>
        <taxon>Bagridae</taxon>
        <taxon>Hemibagrus</taxon>
    </lineage>
</organism>
<comment type="caution">
    <text evidence="1">The sequence shown here is derived from an EMBL/GenBank/DDBJ whole genome shotgun (WGS) entry which is preliminary data.</text>
</comment>
<reference evidence="1" key="1">
    <citation type="submission" date="2023-06" db="EMBL/GenBank/DDBJ databases">
        <title>Male Hemibagrus guttatus genome.</title>
        <authorList>
            <person name="Bian C."/>
        </authorList>
    </citation>
    <scope>NUCLEOTIDE SEQUENCE</scope>
    <source>
        <strain evidence="1">Male_cb2023</strain>
        <tissue evidence="1">Muscle</tissue>
    </source>
</reference>
<protein>
    <submittedName>
        <fullName evidence="1">Uncharacterized protein</fullName>
    </submittedName>
</protein>
<feature type="non-terminal residue" evidence="1">
    <location>
        <position position="51"/>
    </location>
</feature>
<dbReference type="EMBL" id="JAUCMX010000030">
    <property type="protein sequence ID" value="KAK3506818.1"/>
    <property type="molecule type" value="Genomic_DNA"/>
</dbReference>